<dbReference type="WBParaSite" id="TCLT_0000924701-mRNA-1">
    <property type="protein sequence ID" value="TCLT_0000924701-mRNA-1"/>
    <property type="gene ID" value="TCLT_0000924701"/>
</dbReference>
<evidence type="ECO:0000313" key="1">
    <source>
        <dbReference type="EMBL" id="VDN06854.1"/>
    </source>
</evidence>
<reference evidence="3" key="1">
    <citation type="submission" date="2017-02" db="UniProtKB">
        <authorList>
            <consortium name="WormBaseParasite"/>
        </authorList>
    </citation>
    <scope>IDENTIFICATION</scope>
</reference>
<reference evidence="1 2" key="2">
    <citation type="submission" date="2018-11" db="EMBL/GenBank/DDBJ databases">
        <authorList>
            <consortium name="Pathogen Informatics"/>
        </authorList>
    </citation>
    <scope>NUCLEOTIDE SEQUENCE [LARGE SCALE GENOMIC DNA]</scope>
</reference>
<protein>
    <submittedName>
        <fullName evidence="3">Conserved domain protein</fullName>
    </submittedName>
</protein>
<dbReference type="OrthoDB" id="5862365at2759"/>
<proteinExistence type="predicted"/>
<organism evidence="3">
    <name type="scientific">Thelazia callipaeda</name>
    <name type="common">Oriental eyeworm</name>
    <name type="synonym">Parasitic nematode</name>
    <dbReference type="NCBI Taxonomy" id="103827"/>
    <lineage>
        <taxon>Eukaryota</taxon>
        <taxon>Metazoa</taxon>
        <taxon>Ecdysozoa</taxon>
        <taxon>Nematoda</taxon>
        <taxon>Chromadorea</taxon>
        <taxon>Rhabditida</taxon>
        <taxon>Spirurina</taxon>
        <taxon>Spiruromorpha</taxon>
        <taxon>Thelazioidea</taxon>
        <taxon>Thelaziidae</taxon>
        <taxon>Thelazia</taxon>
    </lineage>
</organism>
<keyword evidence="2" id="KW-1185">Reference proteome</keyword>
<dbReference type="AlphaFoldDB" id="A0A0N5D827"/>
<evidence type="ECO:0000313" key="3">
    <source>
        <dbReference type="WBParaSite" id="TCLT_0000924701-mRNA-1"/>
    </source>
</evidence>
<evidence type="ECO:0000313" key="2">
    <source>
        <dbReference type="Proteomes" id="UP000276776"/>
    </source>
</evidence>
<gene>
    <name evidence="1" type="ORF">TCLT_LOCUS9236</name>
</gene>
<dbReference type="EMBL" id="UYYF01004757">
    <property type="protein sequence ID" value="VDN06854.1"/>
    <property type="molecule type" value="Genomic_DNA"/>
</dbReference>
<name>A0A0N5D827_THECL</name>
<dbReference type="Proteomes" id="UP000276776">
    <property type="component" value="Unassembled WGS sequence"/>
</dbReference>
<dbReference type="OMA" id="TVMKCHD"/>
<accession>A0A0N5D827</accession>
<sequence length="77" mass="8919">MTSTAESKTITSVTVMKCHDCNMPFSNNKFGDLTDDTDVENIGSFRKDGKKKSCWWWCRDCMATLCRRFEEVPSRLQ</sequence>